<dbReference type="PIRSF" id="PIRSF039020">
    <property type="entry name" value="EhpR"/>
    <property type="match status" value="1"/>
</dbReference>
<gene>
    <name evidence="2" type="ORF">OUO13_16585</name>
</gene>
<name>A0A9X3EHF1_9GAMM</name>
<dbReference type="RefSeq" id="WP_283174995.1">
    <property type="nucleotide sequence ID" value="NZ_JAPNOA010000056.1"/>
</dbReference>
<dbReference type="SUPFAM" id="SSF54593">
    <property type="entry name" value="Glyoxalase/Bleomycin resistance protein/Dihydroxybiphenyl dioxygenase"/>
    <property type="match status" value="1"/>
</dbReference>
<sequence>MMHPGFVLLYVNNLDTSVAFYNEFLALQPVEHSGGFALYVLPSGLKFGLWLRETVQPAVTAQAGAMELAIVMADQPALDAQYDVLRHQRVAIAQAPVQMEFGYTCVVLDPDGHRLRLFAPGEA</sequence>
<organism evidence="2 3">
    <name type="scientific">Parathalassolituus penaei</name>
    <dbReference type="NCBI Taxonomy" id="2997323"/>
    <lineage>
        <taxon>Bacteria</taxon>
        <taxon>Pseudomonadati</taxon>
        <taxon>Pseudomonadota</taxon>
        <taxon>Gammaproteobacteria</taxon>
        <taxon>Oceanospirillales</taxon>
        <taxon>Oceanospirillaceae</taxon>
        <taxon>Parathalassolituus</taxon>
    </lineage>
</organism>
<dbReference type="InterPro" id="IPR004360">
    <property type="entry name" value="Glyas_Fos-R_dOase_dom"/>
</dbReference>
<dbReference type="Gene3D" id="3.30.720.120">
    <property type="match status" value="1"/>
</dbReference>
<reference evidence="2" key="1">
    <citation type="submission" date="2022-11" db="EMBL/GenBank/DDBJ databases">
        <title>Parathalassolutuus dongxingensis gen. nov., sp. nov., a novel member of family Oceanospirillaceae isolated from a coastal shrimp pond in Guangxi, China.</title>
        <authorList>
            <person name="Chen H."/>
        </authorList>
    </citation>
    <scope>NUCLEOTIDE SEQUENCE</scope>
    <source>
        <strain evidence="2">G-43</strain>
    </source>
</reference>
<dbReference type="Gene3D" id="3.30.720.110">
    <property type="match status" value="1"/>
</dbReference>
<dbReference type="Pfam" id="PF00903">
    <property type="entry name" value="Glyoxalase"/>
    <property type="match status" value="1"/>
</dbReference>
<dbReference type="EMBL" id="JAPNOA010000056">
    <property type="protein sequence ID" value="MCY0966799.1"/>
    <property type="molecule type" value="Genomic_DNA"/>
</dbReference>
<dbReference type="InterPro" id="IPR026275">
    <property type="entry name" value="Glyoxalase/dOase/EhpR"/>
</dbReference>
<protein>
    <submittedName>
        <fullName evidence="2">VOC family protein</fullName>
    </submittedName>
</protein>
<proteinExistence type="predicted"/>
<dbReference type="AlphaFoldDB" id="A0A9X3EHF1"/>
<accession>A0A9X3EHF1</accession>
<dbReference type="Proteomes" id="UP001150830">
    <property type="component" value="Unassembled WGS sequence"/>
</dbReference>
<feature type="domain" description="VOC" evidence="1">
    <location>
        <begin position="3"/>
        <end position="120"/>
    </location>
</feature>
<keyword evidence="3" id="KW-1185">Reference proteome</keyword>
<evidence type="ECO:0000313" key="2">
    <source>
        <dbReference type="EMBL" id="MCY0966799.1"/>
    </source>
</evidence>
<dbReference type="InterPro" id="IPR037523">
    <property type="entry name" value="VOC_core"/>
</dbReference>
<evidence type="ECO:0000313" key="3">
    <source>
        <dbReference type="Proteomes" id="UP001150830"/>
    </source>
</evidence>
<evidence type="ECO:0000259" key="1">
    <source>
        <dbReference type="PROSITE" id="PS51819"/>
    </source>
</evidence>
<comment type="caution">
    <text evidence="2">The sequence shown here is derived from an EMBL/GenBank/DDBJ whole genome shotgun (WGS) entry which is preliminary data.</text>
</comment>
<dbReference type="InterPro" id="IPR029068">
    <property type="entry name" value="Glyas_Bleomycin-R_OHBP_Dase"/>
</dbReference>
<dbReference type="PROSITE" id="PS51819">
    <property type="entry name" value="VOC"/>
    <property type="match status" value="1"/>
</dbReference>